<dbReference type="STRING" id="1576369.SAMN05421753_10966"/>
<dbReference type="InterPro" id="IPR008969">
    <property type="entry name" value="CarboxyPept-like_regulatory"/>
</dbReference>
<evidence type="ECO:0000313" key="2">
    <source>
        <dbReference type="EMBL" id="SFI45760.1"/>
    </source>
</evidence>
<reference evidence="3" key="1">
    <citation type="submission" date="2016-10" db="EMBL/GenBank/DDBJ databases">
        <authorList>
            <person name="Varghese N."/>
            <person name="Submissions S."/>
        </authorList>
    </citation>
    <scope>NUCLEOTIDE SEQUENCE [LARGE SCALE GENOMIC DNA]</scope>
    <source>
        <strain evidence="3">DSM 26348</strain>
    </source>
</reference>
<dbReference type="OrthoDB" id="9772097at2"/>
<protein>
    <recommendedName>
        <fullName evidence="4">Rhamnogalacturonan lyase domain-containing protein</fullName>
    </recommendedName>
</protein>
<dbReference type="SUPFAM" id="SSF49464">
    <property type="entry name" value="Carboxypeptidase regulatory domain-like"/>
    <property type="match status" value="1"/>
</dbReference>
<dbReference type="Proteomes" id="UP000199518">
    <property type="component" value="Unassembled WGS sequence"/>
</dbReference>
<evidence type="ECO:0000256" key="1">
    <source>
        <dbReference type="SAM" id="SignalP"/>
    </source>
</evidence>
<feature type="signal peptide" evidence="1">
    <location>
        <begin position="1"/>
        <end position="20"/>
    </location>
</feature>
<evidence type="ECO:0000313" key="3">
    <source>
        <dbReference type="Proteomes" id="UP000199518"/>
    </source>
</evidence>
<dbReference type="RefSeq" id="WP_092050743.1">
    <property type="nucleotide sequence ID" value="NZ_FOQD01000009.1"/>
</dbReference>
<dbReference type="SUPFAM" id="SSF49503">
    <property type="entry name" value="Cupredoxins"/>
    <property type="match status" value="1"/>
</dbReference>
<proteinExistence type="predicted"/>
<dbReference type="InterPro" id="IPR008972">
    <property type="entry name" value="Cupredoxin"/>
</dbReference>
<accession>A0A1I3ICZ8</accession>
<gene>
    <name evidence="2" type="ORF">SAMN05421753_10966</name>
</gene>
<dbReference type="Gene3D" id="2.60.40.1120">
    <property type="entry name" value="Carboxypeptidase-like, regulatory domain"/>
    <property type="match status" value="1"/>
</dbReference>
<keyword evidence="1" id="KW-0732">Signal</keyword>
<feature type="chain" id="PRO_5011676047" description="Rhamnogalacturonan lyase domain-containing protein" evidence="1">
    <location>
        <begin position="21"/>
        <end position="251"/>
    </location>
</feature>
<sequence length="251" mass="27756">MVRFAWSVALALALTGQSWAGDYGSVEGQYVLEGAVPTPEPLVAKGNPNVKDTATCAAINVPNDARAFDPESKGIANIFVYLRRAPSDIHPDLKASATKEVEFDQKYCRFLPHALIVRTDQVVVCKSDDDVAHNLHSNPFANTPANFIVQPNDRTGTPVKMPSPEALPVKIQCDIHPWMSAWWVVLDHPYAAVTDKDGKFKIENLPVGEHEFRVWHEDAGYVDRKLTVKVKAGETTTLEPKKVPLSAFEKK</sequence>
<name>A0A1I3ICZ8_9PLAN</name>
<dbReference type="AlphaFoldDB" id="A0A1I3ICZ8"/>
<keyword evidence="3" id="KW-1185">Reference proteome</keyword>
<organism evidence="2 3">
    <name type="scientific">Planctomicrobium piriforme</name>
    <dbReference type="NCBI Taxonomy" id="1576369"/>
    <lineage>
        <taxon>Bacteria</taxon>
        <taxon>Pseudomonadati</taxon>
        <taxon>Planctomycetota</taxon>
        <taxon>Planctomycetia</taxon>
        <taxon>Planctomycetales</taxon>
        <taxon>Planctomycetaceae</taxon>
        <taxon>Planctomicrobium</taxon>
    </lineage>
</organism>
<evidence type="ECO:0008006" key="4">
    <source>
        <dbReference type="Google" id="ProtNLM"/>
    </source>
</evidence>
<dbReference type="EMBL" id="FOQD01000009">
    <property type="protein sequence ID" value="SFI45760.1"/>
    <property type="molecule type" value="Genomic_DNA"/>
</dbReference>